<comment type="caution">
    <text evidence="3">The sequence shown here is derived from an EMBL/GenBank/DDBJ whole genome shotgun (WGS) entry which is preliminary data.</text>
</comment>
<dbReference type="Proteomes" id="UP001634394">
    <property type="component" value="Unassembled WGS sequence"/>
</dbReference>
<proteinExistence type="predicted"/>
<dbReference type="AlphaFoldDB" id="A0ABD3X269"/>
<dbReference type="InterPro" id="IPR024810">
    <property type="entry name" value="MAB21L/cGLR"/>
</dbReference>
<evidence type="ECO:0000259" key="2">
    <source>
        <dbReference type="Pfam" id="PF20266"/>
    </source>
</evidence>
<dbReference type="InterPro" id="IPR046906">
    <property type="entry name" value="Mab-21_HhH/H2TH-like"/>
</dbReference>
<evidence type="ECO:0000256" key="1">
    <source>
        <dbReference type="PROSITE-ProRule" id="PRU00339"/>
    </source>
</evidence>
<keyword evidence="4" id="KW-1185">Reference proteome</keyword>
<organism evidence="3 4">
    <name type="scientific">Sinanodonta woodiana</name>
    <name type="common">Chinese pond mussel</name>
    <name type="synonym">Anodonta woodiana</name>
    <dbReference type="NCBI Taxonomy" id="1069815"/>
    <lineage>
        <taxon>Eukaryota</taxon>
        <taxon>Metazoa</taxon>
        <taxon>Spiralia</taxon>
        <taxon>Lophotrochozoa</taxon>
        <taxon>Mollusca</taxon>
        <taxon>Bivalvia</taxon>
        <taxon>Autobranchia</taxon>
        <taxon>Heteroconchia</taxon>
        <taxon>Palaeoheterodonta</taxon>
        <taxon>Unionida</taxon>
        <taxon>Unionoidea</taxon>
        <taxon>Unionidae</taxon>
        <taxon>Unioninae</taxon>
        <taxon>Sinanodonta</taxon>
    </lineage>
</organism>
<accession>A0ABD3X269</accession>
<dbReference type="PANTHER" id="PTHR10656:SF69">
    <property type="entry name" value="MAB-21-LIKE HHH_H2TH-LIKE DOMAIN-CONTAINING PROTEIN"/>
    <property type="match status" value="1"/>
</dbReference>
<feature type="domain" description="Mab-21-like HhH/H2TH-like" evidence="2">
    <location>
        <begin position="247"/>
        <end position="330"/>
    </location>
</feature>
<evidence type="ECO:0000313" key="4">
    <source>
        <dbReference type="Proteomes" id="UP001634394"/>
    </source>
</evidence>
<dbReference type="SMART" id="SM01265">
    <property type="entry name" value="Mab-21"/>
    <property type="match status" value="1"/>
</dbReference>
<dbReference type="Pfam" id="PF20266">
    <property type="entry name" value="Mab-21_C"/>
    <property type="match status" value="1"/>
</dbReference>
<dbReference type="PROSITE" id="PS50005">
    <property type="entry name" value="TPR"/>
    <property type="match status" value="1"/>
</dbReference>
<sequence>MANTDRLSFTISSLLDSMGFSKHRMEFRQNNLMFEIGVHETKNIFVIQTGGKTDGTSQLELGDLDIMYILKFTTVNGRHVDPITPQHTVLYTEDTGAHHGYTWLRVGHTGLMPFFMAQSLVMTNIGFCLSSSRFNQMFIQKLLDRYSSIIQFQPISGPSYPILAPGGSIDNVNAFIHPDWPAQASQWMDRCRIHGWPPESIITTIARSGCHIVPKGFKESRYEHMEWSYSFAVHETSIIKLFNLTQKHVYILLKMIAKDLRESFPDLQDLLTSYTMKTVVLWQVELHHTRDWDRHHLLDRLIEALAFLKSCVENHNLPAYFITENNLFDGKINVFQAAVLSSHLNDLLSQEVECVFRFSSIQLQLQISQVPDLRHRLEIYWSGREIGRLINQSVQINRCVDLSMKHTCRVLSQINSPNLSRHGLFIKMMKATFAYLTLAKIKNLKISNIIKYKLLRYLLHVVSANIDTDRMSGRVKFASVLHVLGNANKAIKSLCDIKQQPPFGISVKCHIRNVICKDYHLNKTISDNIEAVITRLGRYRYIQQCMSLDVRYTMEEICIVPNVIKYELFHVPDLLESSHGALVDPDMLRYYLLYKCHTEFGNESDAQVAFMNLFRIATNERVDPYIEHREVALNVLGLCYLEKKDYRRAYICFCRAMRIRPWLLNEKWSSSTPWHLAVLVSKLISR</sequence>
<dbReference type="PANTHER" id="PTHR10656">
    <property type="entry name" value="CELL FATE DETERMINING PROTEIN MAB21-RELATED"/>
    <property type="match status" value="1"/>
</dbReference>
<dbReference type="EMBL" id="JBJQND010000004">
    <property type="protein sequence ID" value="KAL3879686.1"/>
    <property type="molecule type" value="Genomic_DNA"/>
</dbReference>
<keyword evidence="1" id="KW-0802">TPR repeat</keyword>
<dbReference type="Gene3D" id="1.10.1410.40">
    <property type="match status" value="1"/>
</dbReference>
<feature type="repeat" description="TPR" evidence="1">
    <location>
        <begin position="630"/>
        <end position="663"/>
    </location>
</feature>
<reference evidence="3 4" key="1">
    <citation type="submission" date="2024-11" db="EMBL/GenBank/DDBJ databases">
        <title>Chromosome-level genome assembly of the freshwater bivalve Anodonta woodiana.</title>
        <authorList>
            <person name="Chen X."/>
        </authorList>
    </citation>
    <scope>NUCLEOTIDE SEQUENCE [LARGE SCALE GENOMIC DNA]</scope>
    <source>
        <strain evidence="3">MN2024</strain>
        <tissue evidence="3">Gills</tissue>
    </source>
</reference>
<name>A0ABD3X269_SINWO</name>
<dbReference type="InterPro" id="IPR019734">
    <property type="entry name" value="TPR_rpt"/>
</dbReference>
<gene>
    <name evidence="3" type="ORF">ACJMK2_031973</name>
</gene>
<evidence type="ECO:0000313" key="3">
    <source>
        <dbReference type="EMBL" id="KAL3879686.1"/>
    </source>
</evidence>
<protein>
    <recommendedName>
        <fullName evidence="2">Mab-21-like HhH/H2TH-like domain-containing protein</fullName>
    </recommendedName>
</protein>